<feature type="transmembrane region" description="Helical" evidence="1">
    <location>
        <begin position="194"/>
        <end position="211"/>
    </location>
</feature>
<dbReference type="EMBL" id="CP003985">
    <property type="protein sequence ID" value="AGF79296.1"/>
    <property type="molecule type" value="Genomic_DNA"/>
</dbReference>
<feature type="transmembrane region" description="Helical" evidence="1">
    <location>
        <begin position="86"/>
        <end position="103"/>
    </location>
</feature>
<keyword evidence="1" id="KW-1133">Transmembrane helix</keyword>
<dbReference type="GO" id="GO:0016020">
    <property type="term" value="C:membrane"/>
    <property type="evidence" value="ECO:0007669"/>
    <property type="project" value="InterPro"/>
</dbReference>
<feature type="transmembrane region" description="Helical" evidence="1">
    <location>
        <begin position="164"/>
        <end position="182"/>
    </location>
</feature>
<dbReference type="GO" id="GO:0008654">
    <property type="term" value="P:phospholipid biosynthetic process"/>
    <property type="evidence" value="ECO:0007669"/>
    <property type="project" value="InterPro"/>
</dbReference>
<evidence type="ECO:0000313" key="3">
    <source>
        <dbReference type="Proteomes" id="UP000011721"/>
    </source>
</evidence>
<name>M1PSH6_DESSD</name>
<dbReference type="eggNOG" id="COG1183">
    <property type="taxonomic scope" value="Bacteria"/>
</dbReference>
<evidence type="ECO:0000256" key="1">
    <source>
        <dbReference type="SAM" id="Phobius"/>
    </source>
</evidence>
<dbReference type="InterPro" id="IPR000462">
    <property type="entry name" value="CDP-OH_P_trans"/>
</dbReference>
<dbReference type="KEGG" id="dsf:UWK_02761"/>
<protein>
    <submittedName>
        <fullName evidence="2">Phosphatidylserine synthase</fullName>
    </submittedName>
</protein>
<keyword evidence="3" id="KW-1185">Reference proteome</keyword>
<sequence length="219" mass="24124">MMSGTNLSEPSPSILSFAQDLPNICSLVGLLCAVLSMYYAILGVFSAAMIGLIWAVFFDWTDGIIARNMNGRNENQRNFGGQLDSLIDIISFGICPAVILLSYGNFSPWFLPGAFLIVAAGVLRLSYFNVFGLVGESTYMGLAMDNNAIILPFVFLFIGMLDQPFASITLYIILIVFAAMNVAPIKTPKLSGRWYYVLMIYSLLITFIYGWKLLISQAS</sequence>
<dbReference type="HOGENOM" id="CLU_110711_0_0_7"/>
<dbReference type="PATRIC" id="fig|1167006.5.peg.2987"/>
<dbReference type="Pfam" id="PF01066">
    <property type="entry name" value="CDP-OH_P_transf"/>
    <property type="match status" value="1"/>
</dbReference>
<feature type="transmembrane region" description="Helical" evidence="1">
    <location>
        <begin position="109"/>
        <end position="127"/>
    </location>
</feature>
<evidence type="ECO:0000313" key="2">
    <source>
        <dbReference type="EMBL" id="AGF79296.1"/>
    </source>
</evidence>
<feature type="transmembrane region" description="Helical" evidence="1">
    <location>
        <begin position="47"/>
        <end position="65"/>
    </location>
</feature>
<proteinExistence type="predicted"/>
<dbReference type="Gene3D" id="1.20.120.1760">
    <property type="match status" value="1"/>
</dbReference>
<organism evidence="2 3">
    <name type="scientific">Desulfocapsa sulfexigens (strain DSM 10523 / SB164P1)</name>
    <dbReference type="NCBI Taxonomy" id="1167006"/>
    <lineage>
        <taxon>Bacteria</taxon>
        <taxon>Pseudomonadati</taxon>
        <taxon>Thermodesulfobacteriota</taxon>
        <taxon>Desulfobulbia</taxon>
        <taxon>Desulfobulbales</taxon>
        <taxon>Desulfocapsaceae</taxon>
        <taxon>Desulfocapsa</taxon>
    </lineage>
</organism>
<dbReference type="AlphaFoldDB" id="M1PSH6"/>
<dbReference type="InterPro" id="IPR043130">
    <property type="entry name" value="CDP-OH_PTrfase_TM_dom"/>
</dbReference>
<keyword evidence="1" id="KW-0472">Membrane</keyword>
<dbReference type="Proteomes" id="UP000011721">
    <property type="component" value="Chromosome"/>
</dbReference>
<accession>M1PSH6</accession>
<dbReference type="GO" id="GO:0016780">
    <property type="term" value="F:phosphotransferase activity, for other substituted phosphate groups"/>
    <property type="evidence" value="ECO:0007669"/>
    <property type="project" value="InterPro"/>
</dbReference>
<keyword evidence="1" id="KW-0812">Transmembrane</keyword>
<gene>
    <name evidence="2" type="ordered locus">UWK_02761</name>
</gene>
<dbReference type="STRING" id="1167006.UWK_02761"/>
<reference evidence="3" key="1">
    <citation type="journal article" date="2013" name="Stand. Genomic Sci.">
        <title>Complete genome sequence of Desulfocapsa sulfexigens, a marine deltaproteobacterium specialized in disproportionating inorganic sulfur compounds.</title>
        <authorList>
            <person name="Finster K.W."/>
            <person name="Kjeldsen K.U."/>
            <person name="Kube M."/>
            <person name="Reinhardt R."/>
            <person name="Mussmann M."/>
            <person name="Amann R."/>
            <person name="Schreiber L."/>
        </authorList>
    </citation>
    <scope>NUCLEOTIDE SEQUENCE [LARGE SCALE GENOMIC DNA]</scope>
    <source>
        <strain evidence="3">DSM 10523 / SB164P1</strain>
    </source>
</reference>
<dbReference type="RefSeq" id="WP_015404982.1">
    <property type="nucleotide sequence ID" value="NC_020304.1"/>
</dbReference>